<proteinExistence type="inferred from homology"/>
<dbReference type="AlphaFoldDB" id="A0A0L8BXR7"/>
<evidence type="ECO:0000313" key="3">
    <source>
        <dbReference type="Proteomes" id="UP000037425"/>
    </source>
</evidence>
<dbReference type="GO" id="GO:0004177">
    <property type="term" value="F:aminopeptidase activity"/>
    <property type="evidence" value="ECO:0007669"/>
    <property type="project" value="UniProtKB-KW"/>
</dbReference>
<evidence type="ECO:0000256" key="1">
    <source>
        <dbReference type="ARBA" id="ARBA00007068"/>
    </source>
</evidence>
<name>A0A0L8BXR7_ENSAD</name>
<accession>A0A0L8BXR7</accession>
<organism evidence="2 3">
    <name type="scientific">Ensifer adhaerens</name>
    <name type="common">Sinorhizobium morelense</name>
    <dbReference type="NCBI Taxonomy" id="106592"/>
    <lineage>
        <taxon>Bacteria</taxon>
        <taxon>Pseudomonadati</taxon>
        <taxon>Pseudomonadota</taxon>
        <taxon>Alphaproteobacteria</taxon>
        <taxon>Hyphomicrobiales</taxon>
        <taxon>Rhizobiaceae</taxon>
        <taxon>Sinorhizobium/Ensifer group</taxon>
        <taxon>Ensifer</taxon>
    </lineage>
</organism>
<dbReference type="Gene3D" id="3.60.70.12">
    <property type="entry name" value="L-amino peptidase D-ALA esterase/amidase"/>
    <property type="match status" value="1"/>
</dbReference>
<dbReference type="Pfam" id="PF03576">
    <property type="entry name" value="Peptidase_S58"/>
    <property type="match status" value="1"/>
</dbReference>
<dbReference type="PANTHER" id="PTHR36512">
    <property type="entry name" value="D-AMINOPEPTIDASE"/>
    <property type="match status" value="1"/>
</dbReference>
<comment type="similarity">
    <text evidence="1">Belongs to the peptidase S58 family.</text>
</comment>
<gene>
    <name evidence="2" type="ORF">AC244_12020</name>
</gene>
<protein>
    <submittedName>
        <fullName evidence="2">Aminopeptidase</fullName>
    </submittedName>
</protein>
<dbReference type="InterPro" id="IPR005321">
    <property type="entry name" value="Peptidase_S58_DmpA"/>
</dbReference>
<reference evidence="3" key="1">
    <citation type="submission" date="2015-07" db="EMBL/GenBank/DDBJ databases">
        <title>Whole genome sequence of an Ensifer adhaerens strain isolated from a cave pool in the Wind Cave National Park.</title>
        <authorList>
            <person name="Eng W.W.H."/>
            <person name="Gan H.M."/>
            <person name="Barton H.A."/>
            <person name="Savka M.A."/>
        </authorList>
    </citation>
    <scope>NUCLEOTIDE SEQUENCE [LARGE SCALE GENOMIC DNA]</scope>
    <source>
        <strain evidence="3">SD006</strain>
    </source>
</reference>
<dbReference type="EMBL" id="LGAP01000005">
    <property type="protein sequence ID" value="KOF19487.1"/>
    <property type="molecule type" value="Genomic_DNA"/>
</dbReference>
<dbReference type="PANTHER" id="PTHR36512:SF3">
    <property type="entry name" value="BLR5678 PROTEIN"/>
    <property type="match status" value="1"/>
</dbReference>
<keyword evidence="2" id="KW-0031">Aminopeptidase</keyword>
<keyword evidence="2" id="KW-0645">Protease</keyword>
<sequence length="371" mass="39629">MHQSAKKLRARELGLAFEGEAGPSNAITDVPGVLVGYSTIIEGVGALRQGHGPVRTGVTAILPRGRDKAMKPVWAGFHALNGNGEVTGVQWIKHAGHFYGPICITNTHSVGAVHEAVTSWMIEHHAEDYRAKHVWALPVVGETYDGTLNDINGLHVRPHHARAAIESAASGRIAEGNVGGGTGMVAYEFKGGTGTASQVVRLDGQDFTVGVLVQANHGLRDWFTVLGAPVGRHLTADRLRSTEQGSIIVVIATDIPMLPHQLERVAQRGAIGIGRHGTPGGNNSGDMFLAFSTANQITRDEFIDARRQMECIPDEWFDPIYLATVRAVDEAIVNAMLAAEDMETLKPAGKVCRAIDPAALVGVLARYGRMA</sequence>
<dbReference type="PATRIC" id="fig|106592.7.peg.6349"/>
<dbReference type="SUPFAM" id="SSF56266">
    <property type="entry name" value="DmpA/ArgJ-like"/>
    <property type="match status" value="1"/>
</dbReference>
<dbReference type="OrthoDB" id="9770388at2"/>
<keyword evidence="2" id="KW-0378">Hydrolase</keyword>
<comment type="caution">
    <text evidence="2">The sequence shown here is derived from an EMBL/GenBank/DDBJ whole genome shotgun (WGS) entry which is preliminary data.</text>
</comment>
<dbReference type="InterPro" id="IPR016117">
    <property type="entry name" value="ArgJ-like_dom_sf"/>
</dbReference>
<evidence type="ECO:0000313" key="2">
    <source>
        <dbReference type="EMBL" id="KOF19487.1"/>
    </source>
</evidence>
<dbReference type="Proteomes" id="UP000037425">
    <property type="component" value="Unassembled WGS sequence"/>
</dbReference>
<dbReference type="CDD" id="cd02253">
    <property type="entry name" value="DmpA"/>
    <property type="match status" value="1"/>
</dbReference>
<dbReference type="RefSeq" id="WP_053249049.1">
    <property type="nucleotide sequence ID" value="NZ_LGAP01000005.1"/>
</dbReference>